<evidence type="ECO:0000259" key="2">
    <source>
        <dbReference type="PROSITE" id="PS51502"/>
    </source>
</evidence>
<dbReference type="InterPro" id="IPR013097">
    <property type="entry name" value="Dabb"/>
</dbReference>
<dbReference type="InterPro" id="IPR011008">
    <property type="entry name" value="Dimeric_a/b-barrel"/>
</dbReference>
<dbReference type="InterPro" id="IPR044662">
    <property type="entry name" value="HS1/DABB1-like"/>
</dbReference>
<organism evidence="3 4">
    <name type="scientific">Lentisphaera profundi</name>
    <dbReference type="NCBI Taxonomy" id="1658616"/>
    <lineage>
        <taxon>Bacteria</taxon>
        <taxon>Pseudomonadati</taxon>
        <taxon>Lentisphaerota</taxon>
        <taxon>Lentisphaeria</taxon>
        <taxon>Lentisphaerales</taxon>
        <taxon>Lentisphaeraceae</taxon>
        <taxon>Lentisphaera</taxon>
    </lineage>
</organism>
<dbReference type="SMART" id="SM00886">
    <property type="entry name" value="Dabb"/>
    <property type="match status" value="1"/>
</dbReference>
<dbReference type="Proteomes" id="UP001214250">
    <property type="component" value="Chromosome 1"/>
</dbReference>
<dbReference type="EMBL" id="CP117811">
    <property type="protein sequence ID" value="WDE95712.1"/>
    <property type="molecule type" value="Genomic_DNA"/>
</dbReference>
<accession>A0ABY7VS44</accession>
<gene>
    <name evidence="3" type="ORF">PQO03_08285</name>
</gene>
<dbReference type="Pfam" id="PF07876">
    <property type="entry name" value="Dabb"/>
    <property type="match status" value="1"/>
</dbReference>
<evidence type="ECO:0000256" key="1">
    <source>
        <dbReference type="ARBA" id="ARBA00011738"/>
    </source>
</evidence>
<reference evidence="3 4" key="1">
    <citation type="submission" date="2023-02" db="EMBL/GenBank/DDBJ databases">
        <title>Genome sequence of Lentisphaera profundi SAORIC-696.</title>
        <authorList>
            <person name="Kim e."/>
            <person name="Cho J.-C."/>
            <person name="Choi A."/>
            <person name="Kang I."/>
        </authorList>
    </citation>
    <scope>NUCLEOTIDE SEQUENCE [LARGE SCALE GENOMIC DNA]</scope>
    <source>
        <strain evidence="3 4">SAORIC-696</strain>
    </source>
</reference>
<keyword evidence="4" id="KW-1185">Reference proteome</keyword>
<dbReference type="PANTHER" id="PTHR33178">
    <property type="match status" value="1"/>
</dbReference>
<evidence type="ECO:0000313" key="3">
    <source>
        <dbReference type="EMBL" id="WDE95712.1"/>
    </source>
</evidence>
<feature type="domain" description="Stress-response A/B barrel" evidence="2">
    <location>
        <begin position="2"/>
        <end position="96"/>
    </location>
</feature>
<protein>
    <submittedName>
        <fullName evidence="3">Dabb family protein</fullName>
    </submittedName>
</protein>
<dbReference type="PROSITE" id="PS51502">
    <property type="entry name" value="S_R_A_B_BARREL"/>
    <property type="match status" value="1"/>
</dbReference>
<dbReference type="PANTHER" id="PTHR33178:SF10">
    <property type="entry name" value="STRESS-RESPONSE A_B BARREL DOMAIN-CONTAINING PROTEIN"/>
    <property type="match status" value="1"/>
</dbReference>
<sequence>MVRHFGVFKFKENTTNTQIDECFAVMKDMVGKIPGLLDMEHGAYDSDEGLDKGFTHGFIMTFDSLSSRDAYLPHPIHEDVKAVVVPHLEDIVVFDFKV</sequence>
<dbReference type="Gene3D" id="3.30.70.100">
    <property type="match status" value="1"/>
</dbReference>
<name>A0ABY7VS44_9BACT</name>
<evidence type="ECO:0000313" key="4">
    <source>
        <dbReference type="Proteomes" id="UP001214250"/>
    </source>
</evidence>
<proteinExistence type="predicted"/>
<comment type="subunit">
    <text evidence="1">Homodimer.</text>
</comment>
<dbReference type="SUPFAM" id="SSF54909">
    <property type="entry name" value="Dimeric alpha+beta barrel"/>
    <property type="match status" value="1"/>
</dbReference>
<dbReference type="RefSeq" id="WP_274149437.1">
    <property type="nucleotide sequence ID" value="NZ_CP117811.1"/>
</dbReference>